<organism evidence="1 2">
    <name type="scientific">Coptis chinensis</name>
    <dbReference type="NCBI Taxonomy" id="261450"/>
    <lineage>
        <taxon>Eukaryota</taxon>
        <taxon>Viridiplantae</taxon>
        <taxon>Streptophyta</taxon>
        <taxon>Embryophyta</taxon>
        <taxon>Tracheophyta</taxon>
        <taxon>Spermatophyta</taxon>
        <taxon>Magnoliopsida</taxon>
        <taxon>Ranunculales</taxon>
        <taxon>Ranunculaceae</taxon>
        <taxon>Coptidoideae</taxon>
        <taxon>Coptis</taxon>
    </lineage>
</organism>
<dbReference type="EMBL" id="JADFTS010000002">
    <property type="protein sequence ID" value="KAF9620399.1"/>
    <property type="molecule type" value="Genomic_DNA"/>
</dbReference>
<evidence type="ECO:0000313" key="1">
    <source>
        <dbReference type="EMBL" id="KAF9620399.1"/>
    </source>
</evidence>
<accession>A0A835IND7</accession>
<sequence length="106" mass="11798">MNEEEGKNETMNVNNGCGSFYSKIVGVKGPKSEKEMERLDGWIKYFLSNKDDDGVVKEPLRLVHLLIGKAGVASTSCNEDEDNNGGFEDIEFPSTVEEFLEHDPPT</sequence>
<evidence type="ECO:0000313" key="2">
    <source>
        <dbReference type="Proteomes" id="UP000631114"/>
    </source>
</evidence>
<comment type="caution">
    <text evidence="1">The sequence shown here is derived from an EMBL/GenBank/DDBJ whole genome shotgun (WGS) entry which is preliminary data.</text>
</comment>
<name>A0A835IND7_9MAGN</name>
<dbReference type="OrthoDB" id="1932225at2759"/>
<keyword evidence="2" id="KW-1185">Reference proteome</keyword>
<dbReference type="AlphaFoldDB" id="A0A835IND7"/>
<proteinExistence type="predicted"/>
<gene>
    <name evidence="1" type="ORF">IFM89_011772</name>
</gene>
<protein>
    <submittedName>
        <fullName evidence="1">Uncharacterized protein</fullName>
    </submittedName>
</protein>
<dbReference type="Proteomes" id="UP000631114">
    <property type="component" value="Unassembled WGS sequence"/>
</dbReference>
<reference evidence="1 2" key="1">
    <citation type="submission" date="2020-10" db="EMBL/GenBank/DDBJ databases">
        <title>The Coptis chinensis genome and diversification of protoberbering-type alkaloids.</title>
        <authorList>
            <person name="Wang B."/>
            <person name="Shu S."/>
            <person name="Song C."/>
            <person name="Liu Y."/>
        </authorList>
    </citation>
    <scope>NUCLEOTIDE SEQUENCE [LARGE SCALE GENOMIC DNA]</scope>
    <source>
        <strain evidence="1">HL-2020</strain>
        <tissue evidence="1">Leaf</tissue>
    </source>
</reference>